<dbReference type="Proteomes" id="UP001236652">
    <property type="component" value="Chromosome"/>
</dbReference>
<organism evidence="2 3">
    <name type="scientific">Pontibacillus chungwhensis</name>
    <dbReference type="NCBI Taxonomy" id="265426"/>
    <lineage>
        <taxon>Bacteria</taxon>
        <taxon>Bacillati</taxon>
        <taxon>Bacillota</taxon>
        <taxon>Bacilli</taxon>
        <taxon>Bacillales</taxon>
        <taxon>Bacillaceae</taxon>
        <taxon>Pontibacillus</taxon>
    </lineage>
</organism>
<accession>A0ABY8UXY3</accession>
<evidence type="ECO:0000313" key="3">
    <source>
        <dbReference type="Proteomes" id="UP001236652"/>
    </source>
</evidence>
<dbReference type="Pfam" id="PF09953">
    <property type="entry name" value="DUF2187"/>
    <property type="match status" value="1"/>
</dbReference>
<dbReference type="RefSeq" id="WP_231418838.1">
    <property type="nucleotide sequence ID" value="NZ_CP126446.1"/>
</dbReference>
<keyword evidence="3" id="KW-1185">Reference proteome</keyword>
<dbReference type="InterPro" id="IPR018690">
    <property type="entry name" value="DUF2187"/>
</dbReference>
<protein>
    <submittedName>
        <fullName evidence="2">YkvS family protein</fullName>
    </submittedName>
</protein>
<reference evidence="2 3" key="1">
    <citation type="submission" date="2023-05" db="EMBL/GenBank/DDBJ databases">
        <title>Comparative genomics reveals the evidence of polycyclic aromatic hydrocarbons degradation in moderately halophilic genus Pontibacillus.</title>
        <authorList>
            <person name="Yang H."/>
            <person name="Qian Z."/>
        </authorList>
    </citation>
    <scope>NUCLEOTIDE SEQUENCE [LARGE SCALE GENOMIC DNA]</scope>
    <source>
        <strain evidence="3">HN14</strain>
    </source>
</reference>
<gene>
    <name evidence="2" type="ORF">QNI29_16755</name>
</gene>
<sequence length="98" mass="11255">MADENMSKDLINAAFEKKNAEEPVEDEKIKEEDKATEGDIITFQRDGQQLEGIVTSSKLENSVVVDMTIMDDFNERNLDFEKTVVAHTKYSIKKRRDV</sequence>
<dbReference type="EMBL" id="CP126446">
    <property type="protein sequence ID" value="WIF97364.1"/>
    <property type="molecule type" value="Genomic_DNA"/>
</dbReference>
<proteinExistence type="predicted"/>
<evidence type="ECO:0000313" key="2">
    <source>
        <dbReference type="EMBL" id="WIF97364.1"/>
    </source>
</evidence>
<feature type="region of interest" description="Disordered" evidence="1">
    <location>
        <begin position="1"/>
        <end position="35"/>
    </location>
</feature>
<name>A0ABY8UXY3_9BACI</name>
<evidence type="ECO:0000256" key="1">
    <source>
        <dbReference type="SAM" id="MobiDB-lite"/>
    </source>
</evidence>
<feature type="compositionally biased region" description="Basic and acidic residues" evidence="1">
    <location>
        <begin position="15"/>
        <end position="35"/>
    </location>
</feature>